<organism evidence="1 2">
    <name type="scientific">Luteolibacter yonseiensis</name>
    <dbReference type="NCBI Taxonomy" id="1144680"/>
    <lineage>
        <taxon>Bacteria</taxon>
        <taxon>Pseudomonadati</taxon>
        <taxon>Verrucomicrobiota</taxon>
        <taxon>Verrucomicrobiia</taxon>
        <taxon>Verrucomicrobiales</taxon>
        <taxon>Verrucomicrobiaceae</taxon>
        <taxon>Luteolibacter</taxon>
    </lineage>
</organism>
<gene>
    <name evidence="1" type="ORF">JIN84_12950</name>
</gene>
<keyword evidence="2" id="KW-1185">Reference proteome</keyword>
<reference evidence="1" key="1">
    <citation type="submission" date="2021-01" db="EMBL/GenBank/DDBJ databases">
        <title>Modified the classification status of verrucomicrobia.</title>
        <authorList>
            <person name="Feng X."/>
        </authorList>
    </citation>
    <scope>NUCLEOTIDE SEQUENCE</scope>
    <source>
        <strain evidence="1">JCM 18052</strain>
    </source>
</reference>
<accession>A0A934R534</accession>
<evidence type="ECO:0000313" key="2">
    <source>
        <dbReference type="Proteomes" id="UP000600139"/>
    </source>
</evidence>
<dbReference type="Proteomes" id="UP000600139">
    <property type="component" value="Unassembled WGS sequence"/>
</dbReference>
<proteinExistence type="predicted"/>
<protein>
    <submittedName>
        <fullName evidence="1">Uncharacterized protein</fullName>
    </submittedName>
</protein>
<sequence>MKIKFIRSVLHKGEHQEQGTVVDLPDGEAKFFLVAGDAVESDEKEEKKPK</sequence>
<name>A0A934R534_9BACT</name>
<dbReference type="EMBL" id="JAENIK010000011">
    <property type="protein sequence ID" value="MBK1816527.1"/>
    <property type="molecule type" value="Genomic_DNA"/>
</dbReference>
<dbReference type="AlphaFoldDB" id="A0A934R534"/>
<evidence type="ECO:0000313" key="1">
    <source>
        <dbReference type="EMBL" id="MBK1816527.1"/>
    </source>
</evidence>
<comment type="caution">
    <text evidence="1">The sequence shown here is derived from an EMBL/GenBank/DDBJ whole genome shotgun (WGS) entry which is preliminary data.</text>
</comment>
<dbReference type="RefSeq" id="WP_200351460.1">
    <property type="nucleotide sequence ID" value="NZ_BAABHZ010000006.1"/>
</dbReference>